<evidence type="ECO:0000313" key="4">
    <source>
        <dbReference type="Proteomes" id="UP000243745"/>
    </source>
</evidence>
<feature type="transmembrane region" description="Helical" evidence="2">
    <location>
        <begin position="135"/>
        <end position="157"/>
    </location>
</feature>
<feature type="transmembrane region" description="Helical" evidence="2">
    <location>
        <begin position="251"/>
        <end position="268"/>
    </location>
</feature>
<evidence type="ECO:0000313" key="3">
    <source>
        <dbReference type="EMBL" id="SFP31046.1"/>
    </source>
</evidence>
<gene>
    <name evidence="3" type="ORF">SAMN02910344_01050</name>
</gene>
<sequence>MTENTVSESGNKDKNPGEAADCRPLEVNIRHARVLRSALDYWHETGLLSDEQLKTLNASIRVGINWRRIIFHFTWIAVCCMIIAVGSLLCSDLIVRLMNNTPAAVKTVGAFAMAAGFICSGLVQKEKSPEYVKTYSLLLVLGCLCIASGLFCFGMALNLPEAGMVWMMMVGCFVYGAVAWLGKSGLVWLFALISFCNWLGCSSGYSFGAYWLAIKEPYRFLIFGGLLTLLSFWPVSAGILQSRDLLGTSRAYGILVSFTALWFLSIFGDSNPELFFWALVLGAGALYAIWLGVKTESRMLLGFGCAFMGMDLYTKYFEYFWDRLHVSIFFFLSGAGLLIGIKCIRKFIIDREKGRVVSDD</sequence>
<feature type="transmembrane region" description="Helical" evidence="2">
    <location>
        <begin position="274"/>
        <end position="293"/>
    </location>
</feature>
<keyword evidence="2" id="KW-0812">Transmembrane</keyword>
<feature type="transmembrane region" description="Helical" evidence="2">
    <location>
        <begin position="69"/>
        <end position="97"/>
    </location>
</feature>
<feature type="transmembrane region" description="Helical" evidence="2">
    <location>
        <begin position="163"/>
        <end position="181"/>
    </location>
</feature>
<dbReference type="AlphaFoldDB" id="A0A662ZK07"/>
<keyword evidence="4" id="KW-1185">Reference proteome</keyword>
<feature type="transmembrane region" description="Helical" evidence="2">
    <location>
        <begin position="300"/>
        <end position="317"/>
    </location>
</feature>
<dbReference type="EMBL" id="FOXF01000014">
    <property type="protein sequence ID" value="SFP31046.1"/>
    <property type="molecule type" value="Genomic_DNA"/>
</dbReference>
<organism evidence="3 4">
    <name type="scientific">Ruminobacter amylophilus</name>
    <dbReference type="NCBI Taxonomy" id="867"/>
    <lineage>
        <taxon>Bacteria</taxon>
        <taxon>Pseudomonadati</taxon>
        <taxon>Pseudomonadota</taxon>
        <taxon>Gammaproteobacteria</taxon>
        <taxon>Aeromonadales</taxon>
        <taxon>Succinivibrionaceae</taxon>
        <taxon>Ruminobacter</taxon>
    </lineage>
</organism>
<accession>A0A662ZK07</accession>
<feature type="transmembrane region" description="Helical" evidence="2">
    <location>
        <begin position="323"/>
        <end position="344"/>
    </location>
</feature>
<feature type="transmembrane region" description="Helical" evidence="2">
    <location>
        <begin position="103"/>
        <end position="123"/>
    </location>
</feature>
<name>A0A662ZK07_9GAMM</name>
<dbReference type="OrthoDB" id="1120077at2"/>
<evidence type="ECO:0000256" key="1">
    <source>
        <dbReference type="SAM" id="MobiDB-lite"/>
    </source>
</evidence>
<evidence type="ECO:0000256" key="2">
    <source>
        <dbReference type="SAM" id="Phobius"/>
    </source>
</evidence>
<feature type="compositionally biased region" description="Basic and acidic residues" evidence="1">
    <location>
        <begin position="10"/>
        <end position="20"/>
    </location>
</feature>
<feature type="region of interest" description="Disordered" evidence="1">
    <location>
        <begin position="1"/>
        <end position="20"/>
    </location>
</feature>
<dbReference type="RefSeq" id="WP_093141614.1">
    <property type="nucleotide sequence ID" value="NZ_FOXF01000014.1"/>
</dbReference>
<reference evidence="3 4" key="1">
    <citation type="submission" date="2016-10" db="EMBL/GenBank/DDBJ databases">
        <authorList>
            <person name="Varghese N."/>
            <person name="Submissions S."/>
        </authorList>
    </citation>
    <scope>NUCLEOTIDE SEQUENCE [LARGE SCALE GENOMIC DNA]</scope>
    <source>
        <strain evidence="3 4">DSM 1361</strain>
    </source>
</reference>
<feature type="transmembrane region" description="Helical" evidence="2">
    <location>
        <begin position="188"/>
        <end position="212"/>
    </location>
</feature>
<feature type="transmembrane region" description="Helical" evidence="2">
    <location>
        <begin position="218"/>
        <end position="239"/>
    </location>
</feature>
<keyword evidence="2" id="KW-1133">Transmembrane helix</keyword>
<evidence type="ECO:0008006" key="5">
    <source>
        <dbReference type="Google" id="ProtNLM"/>
    </source>
</evidence>
<keyword evidence="2" id="KW-0472">Membrane</keyword>
<protein>
    <recommendedName>
        <fullName evidence="5">DUF2157 domain-containing protein</fullName>
    </recommendedName>
</protein>
<proteinExistence type="predicted"/>
<dbReference type="Proteomes" id="UP000243745">
    <property type="component" value="Unassembled WGS sequence"/>
</dbReference>